<reference evidence="2 3" key="1">
    <citation type="journal article" date="2010" name="Nature">
        <title>Genome sequence of the palaeopolyploid soybean.</title>
        <authorList>
            <person name="Schmutz J."/>
            <person name="Cannon S.B."/>
            <person name="Schlueter J."/>
            <person name="Ma J."/>
            <person name="Mitros T."/>
            <person name="Nelson W."/>
            <person name="Hyten D.L."/>
            <person name="Song Q."/>
            <person name="Thelen J.J."/>
            <person name="Cheng J."/>
            <person name="Xu D."/>
            <person name="Hellsten U."/>
            <person name="May G.D."/>
            <person name="Yu Y."/>
            <person name="Sakurai T."/>
            <person name="Umezawa T."/>
            <person name="Bhattacharyya M.K."/>
            <person name="Sandhu D."/>
            <person name="Valliyodan B."/>
            <person name="Lindquist E."/>
            <person name="Peto M."/>
            <person name="Grant D."/>
            <person name="Shu S."/>
            <person name="Goodstein D."/>
            <person name="Barry K."/>
            <person name="Futrell-Griggs M."/>
            <person name="Abernathy B."/>
            <person name="Du J."/>
            <person name="Tian Z."/>
            <person name="Zhu L."/>
            <person name="Gill N."/>
            <person name="Joshi T."/>
            <person name="Libault M."/>
            <person name="Sethuraman A."/>
            <person name="Zhang X.-C."/>
            <person name="Shinozaki K."/>
            <person name="Nguyen H.T."/>
            <person name="Wing R.A."/>
            <person name="Cregan P."/>
            <person name="Specht J."/>
            <person name="Grimwood J."/>
            <person name="Rokhsar D."/>
            <person name="Stacey G."/>
            <person name="Shoemaker R.C."/>
            <person name="Jackson S.A."/>
        </authorList>
    </citation>
    <scope>NUCLEOTIDE SEQUENCE</scope>
    <source>
        <strain evidence="3">cv. Williams 82</strain>
        <tissue evidence="2">Callus</tissue>
    </source>
</reference>
<evidence type="ECO:0000313" key="4">
    <source>
        <dbReference type="Proteomes" id="UP000008827"/>
    </source>
</evidence>
<dbReference type="PaxDb" id="3847-GLYMA09G12216.1"/>
<dbReference type="Gramene" id="KRH37833">
    <property type="protein sequence ID" value="KRH37833"/>
    <property type="gene ID" value="GLYMA_09G092800"/>
</dbReference>
<dbReference type="InParanoid" id="A0A0R0IC49"/>
<dbReference type="Gene3D" id="2.80.10.50">
    <property type="match status" value="1"/>
</dbReference>
<dbReference type="PANTHER" id="PTHR33107">
    <property type="entry name" value="KUNITZ TRYPSIN INHIBITOR 2"/>
    <property type="match status" value="1"/>
</dbReference>
<dbReference type="Proteomes" id="UP000008827">
    <property type="component" value="Chromosome 9"/>
</dbReference>
<organism evidence="2">
    <name type="scientific">Glycine max</name>
    <name type="common">Soybean</name>
    <name type="synonym">Glycine hispida</name>
    <dbReference type="NCBI Taxonomy" id="3847"/>
    <lineage>
        <taxon>Eukaryota</taxon>
        <taxon>Viridiplantae</taxon>
        <taxon>Streptophyta</taxon>
        <taxon>Embryophyta</taxon>
        <taxon>Tracheophyta</taxon>
        <taxon>Spermatophyta</taxon>
        <taxon>Magnoliopsida</taxon>
        <taxon>eudicotyledons</taxon>
        <taxon>Gunneridae</taxon>
        <taxon>Pentapetalae</taxon>
        <taxon>rosids</taxon>
        <taxon>fabids</taxon>
        <taxon>Fabales</taxon>
        <taxon>Fabaceae</taxon>
        <taxon>Papilionoideae</taxon>
        <taxon>50 kb inversion clade</taxon>
        <taxon>NPAAA clade</taxon>
        <taxon>indigoferoid/millettioid clade</taxon>
        <taxon>Phaseoleae</taxon>
        <taxon>Glycine</taxon>
        <taxon>Glycine subgen. Soja</taxon>
    </lineage>
</organism>
<sequence>MKKVSALAFSILFLAFTIEPFIGIAEAAPEVVLDTSSHKLRIGVKYYILSVFKGKGGGLTISSSDNNTCSFFVRSLKSQRHPVTFTPYNAKSGVILTSIDLNIKSYP</sequence>
<keyword evidence="4" id="KW-1185">Reference proteome</keyword>
<dbReference type="AlphaFoldDB" id="A0A0R0IC49"/>
<proteinExistence type="predicted"/>
<reference evidence="3" key="2">
    <citation type="submission" date="2018-02" db="UniProtKB">
        <authorList>
            <consortium name="EnsemblPlants"/>
        </authorList>
    </citation>
    <scope>IDENTIFICATION</scope>
    <source>
        <strain evidence="3">Williams 82</strain>
    </source>
</reference>
<gene>
    <name evidence="2" type="ORF">GLYMA_09G092800</name>
</gene>
<dbReference type="SUPFAM" id="SSF50386">
    <property type="entry name" value="STI-like"/>
    <property type="match status" value="1"/>
</dbReference>
<accession>A0A0R0IC49</accession>
<accession>A0A2K7IZ52</accession>
<dbReference type="InterPro" id="IPR002160">
    <property type="entry name" value="Prot_inh_Kunz-lg"/>
</dbReference>
<name>A0A0R0IC49_SOYBN</name>
<protein>
    <submittedName>
        <fullName evidence="2 3">Uncharacterized protein</fullName>
    </submittedName>
</protein>
<dbReference type="GO" id="GO:0004866">
    <property type="term" value="F:endopeptidase inhibitor activity"/>
    <property type="evidence" value="ECO:0007669"/>
    <property type="project" value="InterPro"/>
</dbReference>
<dbReference type="SMR" id="A0A0R0IC49"/>
<dbReference type="STRING" id="3847.A0A0R0IC49"/>
<dbReference type="PANTHER" id="PTHR33107:SF85">
    <property type="entry name" value="KUNITZ TYPE TRYPSIN INHIBITOR _ MIRACULIN"/>
    <property type="match status" value="1"/>
</dbReference>
<dbReference type="Pfam" id="PF00197">
    <property type="entry name" value="Kunitz_legume"/>
    <property type="match status" value="1"/>
</dbReference>
<dbReference type="InterPro" id="IPR011065">
    <property type="entry name" value="Kunitz_inhibitor_STI-like_sf"/>
</dbReference>
<keyword evidence="1" id="KW-0732">Signal</keyword>
<reference evidence="2" key="3">
    <citation type="submission" date="2018-07" db="EMBL/GenBank/DDBJ databases">
        <title>WGS assembly of Glycine max.</title>
        <authorList>
            <person name="Schmutz J."/>
            <person name="Cannon S."/>
            <person name="Schlueter J."/>
            <person name="Ma J."/>
            <person name="Mitros T."/>
            <person name="Nelson W."/>
            <person name="Hyten D."/>
            <person name="Song Q."/>
            <person name="Thelen J."/>
            <person name="Cheng J."/>
            <person name="Xu D."/>
            <person name="Hellsten U."/>
            <person name="May G."/>
            <person name="Yu Y."/>
            <person name="Sakurai T."/>
            <person name="Umezawa T."/>
            <person name="Bhattacharyya M."/>
            <person name="Sandhu D."/>
            <person name="Valliyodan B."/>
            <person name="Lindquist E."/>
            <person name="Peto M."/>
            <person name="Grant D."/>
            <person name="Shu S."/>
            <person name="Goodstein D."/>
            <person name="Barry K."/>
            <person name="Futrell-Griggs M."/>
            <person name="Abernathy B."/>
            <person name="Du J."/>
            <person name="Tian Z."/>
            <person name="Zhu L."/>
            <person name="Gill N."/>
            <person name="Joshi T."/>
            <person name="Libault M."/>
            <person name="Sethuraman A."/>
            <person name="Zhang X."/>
            <person name="Shinozaki K."/>
            <person name="Nguyen H."/>
            <person name="Wing R."/>
            <person name="Cregan P."/>
            <person name="Specht J."/>
            <person name="Grimwood J."/>
            <person name="Rokhsar D."/>
            <person name="Stacey G."/>
            <person name="Shoemaker R."/>
            <person name="Jackson S."/>
        </authorList>
    </citation>
    <scope>NUCLEOTIDE SEQUENCE</scope>
    <source>
        <tissue evidence="2">Callus</tissue>
    </source>
</reference>
<evidence type="ECO:0000256" key="1">
    <source>
        <dbReference type="SAM" id="SignalP"/>
    </source>
</evidence>
<feature type="signal peptide" evidence="1">
    <location>
        <begin position="1"/>
        <end position="27"/>
    </location>
</feature>
<evidence type="ECO:0000313" key="2">
    <source>
        <dbReference type="EMBL" id="KRH37833.2"/>
    </source>
</evidence>
<evidence type="ECO:0000313" key="3">
    <source>
        <dbReference type="EnsemblPlants" id="KRH37833"/>
    </source>
</evidence>
<dbReference type="EnsemblPlants" id="KRH37833">
    <property type="protein sequence ID" value="KRH37833"/>
    <property type="gene ID" value="GLYMA_09G092800"/>
</dbReference>
<dbReference type="EMBL" id="CM000842">
    <property type="protein sequence ID" value="KRH37833.2"/>
    <property type="molecule type" value="Genomic_DNA"/>
</dbReference>
<feature type="chain" id="PRO_5035999840" evidence="1">
    <location>
        <begin position="28"/>
        <end position="107"/>
    </location>
</feature>